<name>A0A6I2F835_9MICO</name>
<dbReference type="Proteomes" id="UP000431080">
    <property type="component" value="Unassembled WGS sequence"/>
</dbReference>
<evidence type="ECO:0000259" key="4">
    <source>
        <dbReference type="Pfam" id="PF14257"/>
    </source>
</evidence>
<dbReference type="RefSeq" id="WP_153685414.1">
    <property type="nucleotide sequence ID" value="NZ_WJIF01000009.1"/>
</dbReference>
<keyword evidence="2" id="KW-1133">Transmembrane helix</keyword>
<sequence length="320" mass="33595">MTRIAAAAAAAVTTALLLAGCSAGSGSDASAPMSDPSVASPETHRFTESDGSDTSAEMQAADEEASGDEASGGEPSDEERSVIRTGWIRLTVDDPIASADEIADLATGVRGRIDTRTETPGTDIQSARAQLVLRIPADDLDGVVEDLRELGMVDEVSLNASDVTRQRQDLDARIDALGASVDRLTELLAQATTTSDLIEIESELTTRQAELDSLTGQRDALVDQVDYSTLTVDLITEDISPEPKPDDFWSGLAAGWEALVGFGAGLLVVLGVLLPWIALLAAIAAVVVAIVVVSVRAGTRRREPDAEVEASTPDEERREA</sequence>
<feature type="transmembrane region" description="Helical" evidence="2">
    <location>
        <begin position="266"/>
        <end position="293"/>
    </location>
</feature>
<dbReference type="InterPro" id="IPR025645">
    <property type="entry name" value="DUF4349"/>
</dbReference>
<evidence type="ECO:0000313" key="6">
    <source>
        <dbReference type="Proteomes" id="UP000431080"/>
    </source>
</evidence>
<evidence type="ECO:0000313" key="5">
    <source>
        <dbReference type="EMBL" id="MRG60972.1"/>
    </source>
</evidence>
<keyword evidence="3" id="KW-0732">Signal</keyword>
<accession>A0A6I2F835</accession>
<evidence type="ECO:0000256" key="1">
    <source>
        <dbReference type="SAM" id="MobiDB-lite"/>
    </source>
</evidence>
<feature type="region of interest" description="Disordered" evidence="1">
    <location>
        <begin position="23"/>
        <end position="82"/>
    </location>
</feature>
<feature type="compositionally biased region" description="Low complexity" evidence="1">
    <location>
        <begin position="23"/>
        <end position="41"/>
    </location>
</feature>
<dbReference type="PROSITE" id="PS51257">
    <property type="entry name" value="PROKAR_LIPOPROTEIN"/>
    <property type="match status" value="1"/>
</dbReference>
<dbReference type="Pfam" id="PF14257">
    <property type="entry name" value="DUF4349"/>
    <property type="match status" value="1"/>
</dbReference>
<feature type="domain" description="DUF4349" evidence="4">
    <location>
        <begin position="80"/>
        <end position="287"/>
    </location>
</feature>
<gene>
    <name evidence="5" type="ORF">GE115_14010</name>
</gene>
<feature type="chain" id="PRO_5039336113" evidence="3">
    <location>
        <begin position="20"/>
        <end position="320"/>
    </location>
</feature>
<evidence type="ECO:0000256" key="3">
    <source>
        <dbReference type="SAM" id="SignalP"/>
    </source>
</evidence>
<reference evidence="5 6" key="1">
    <citation type="submission" date="2019-10" db="EMBL/GenBank/DDBJ databases">
        <authorList>
            <person name="Nie G."/>
            <person name="Ming H."/>
            <person name="Yi B."/>
        </authorList>
    </citation>
    <scope>NUCLEOTIDE SEQUENCE [LARGE SCALE GENOMIC DNA]</scope>
    <source>
        <strain evidence="5 6">CFH 90414</strain>
    </source>
</reference>
<protein>
    <submittedName>
        <fullName evidence="5">DUF4349 domain-containing protein</fullName>
    </submittedName>
</protein>
<proteinExistence type="predicted"/>
<comment type="caution">
    <text evidence="5">The sequence shown here is derived from an EMBL/GenBank/DDBJ whole genome shotgun (WGS) entry which is preliminary data.</text>
</comment>
<keyword evidence="2" id="KW-0472">Membrane</keyword>
<evidence type="ECO:0000256" key="2">
    <source>
        <dbReference type="SAM" id="Phobius"/>
    </source>
</evidence>
<organism evidence="5 6">
    <name type="scientific">Agromyces agglutinans</name>
    <dbReference type="NCBI Taxonomy" id="2662258"/>
    <lineage>
        <taxon>Bacteria</taxon>
        <taxon>Bacillati</taxon>
        <taxon>Actinomycetota</taxon>
        <taxon>Actinomycetes</taxon>
        <taxon>Micrococcales</taxon>
        <taxon>Microbacteriaceae</taxon>
        <taxon>Agromyces</taxon>
    </lineage>
</organism>
<feature type="signal peptide" evidence="3">
    <location>
        <begin position="1"/>
        <end position="19"/>
    </location>
</feature>
<keyword evidence="2" id="KW-0812">Transmembrane</keyword>
<keyword evidence="6" id="KW-1185">Reference proteome</keyword>
<dbReference type="EMBL" id="WJIF01000009">
    <property type="protein sequence ID" value="MRG60972.1"/>
    <property type="molecule type" value="Genomic_DNA"/>
</dbReference>
<dbReference type="AlphaFoldDB" id="A0A6I2F835"/>